<keyword evidence="1" id="KW-1133">Transmembrane helix</keyword>
<dbReference type="NCBIfam" id="TIGR02532">
    <property type="entry name" value="IV_pilin_GFxxxE"/>
    <property type="match status" value="1"/>
</dbReference>
<proteinExistence type="predicted"/>
<gene>
    <name evidence="2" type="ORF">FYJ85_21805</name>
</gene>
<dbReference type="AlphaFoldDB" id="A0A844GBU2"/>
<dbReference type="EMBL" id="VUNS01000046">
    <property type="protein sequence ID" value="MST99669.1"/>
    <property type="molecule type" value="Genomic_DNA"/>
</dbReference>
<evidence type="ECO:0000256" key="1">
    <source>
        <dbReference type="SAM" id="Phobius"/>
    </source>
</evidence>
<evidence type="ECO:0000313" key="2">
    <source>
        <dbReference type="EMBL" id="MST99669.1"/>
    </source>
</evidence>
<comment type="caution">
    <text evidence="2">The sequence shown here is derived from an EMBL/GenBank/DDBJ whole genome shotgun (WGS) entry which is preliminary data.</text>
</comment>
<evidence type="ECO:0000313" key="3">
    <source>
        <dbReference type="Proteomes" id="UP000435649"/>
    </source>
</evidence>
<dbReference type="NCBIfam" id="TIGR04294">
    <property type="entry name" value="pre_pil_HX9DG"/>
    <property type="match status" value="1"/>
</dbReference>
<protein>
    <submittedName>
        <fullName evidence="2">Prepilin-type N-terminal cleavage/methylation domain-containing protein</fullName>
    </submittedName>
</protein>
<dbReference type="InterPro" id="IPR012902">
    <property type="entry name" value="N_methyl_site"/>
</dbReference>
<name>A0A844GBU2_9BACT</name>
<keyword evidence="1" id="KW-0472">Membrane</keyword>
<dbReference type="Proteomes" id="UP000435649">
    <property type="component" value="Unassembled WGS sequence"/>
</dbReference>
<accession>A0A844GBU2</accession>
<dbReference type="InterPro" id="IPR027558">
    <property type="entry name" value="Pre_pil_HX9DG_C"/>
</dbReference>
<sequence>MNRKHFTLIELLVVIAIIAILASMLLPALNKARDRGKTISCVNNLKQQGLAIVQYCDANAGITPPSGMQAGVMQDIYWHATLYANMIGASPVKNSLVYDIDWSGGSGLLKVKLFNCPGWFKDPVATAPQVLQHYSINVYFASDHITRTLSAISQPSGRATIFDYPNQRRVGRPQLSYTSAWRHAERGNYLFADGHVNTLKFHEVPEADSTVESQRFWGEQNKNK</sequence>
<dbReference type="RefSeq" id="WP_154420836.1">
    <property type="nucleotide sequence ID" value="NZ_VUNS01000046.1"/>
</dbReference>
<dbReference type="PANTHER" id="PTHR30093:SF2">
    <property type="entry name" value="TYPE II SECRETION SYSTEM PROTEIN H"/>
    <property type="match status" value="1"/>
</dbReference>
<dbReference type="Gene3D" id="3.30.700.10">
    <property type="entry name" value="Glycoprotein, Type 4 Pilin"/>
    <property type="match status" value="1"/>
</dbReference>
<dbReference type="SUPFAM" id="SSF54523">
    <property type="entry name" value="Pili subunits"/>
    <property type="match status" value="1"/>
</dbReference>
<dbReference type="PANTHER" id="PTHR30093">
    <property type="entry name" value="GENERAL SECRETION PATHWAY PROTEIN G"/>
    <property type="match status" value="1"/>
</dbReference>
<feature type="transmembrane region" description="Helical" evidence="1">
    <location>
        <begin position="6"/>
        <end position="29"/>
    </location>
</feature>
<reference evidence="2 3" key="1">
    <citation type="submission" date="2019-08" db="EMBL/GenBank/DDBJ databases">
        <title>In-depth cultivation of the pig gut microbiome towards novel bacterial diversity and tailored functional studies.</title>
        <authorList>
            <person name="Wylensek D."/>
            <person name="Hitch T.C.A."/>
            <person name="Clavel T."/>
        </authorList>
    </citation>
    <scope>NUCLEOTIDE SEQUENCE [LARGE SCALE GENOMIC DNA]</scope>
    <source>
        <strain evidence="2 3">BBE-744-WT-12</strain>
    </source>
</reference>
<keyword evidence="3" id="KW-1185">Reference proteome</keyword>
<dbReference type="InterPro" id="IPR045584">
    <property type="entry name" value="Pilin-like"/>
</dbReference>
<keyword evidence="1" id="KW-0812">Transmembrane</keyword>
<organism evidence="2 3">
    <name type="scientific">Victivallis lenta</name>
    <dbReference type="NCBI Taxonomy" id="2606640"/>
    <lineage>
        <taxon>Bacteria</taxon>
        <taxon>Pseudomonadati</taxon>
        <taxon>Lentisphaerota</taxon>
        <taxon>Lentisphaeria</taxon>
        <taxon>Victivallales</taxon>
        <taxon>Victivallaceae</taxon>
        <taxon>Victivallis</taxon>
    </lineage>
</organism>